<gene>
    <name evidence="1" type="ORF">SAMN05421784_12147</name>
</gene>
<dbReference type="SUPFAM" id="SSF141452">
    <property type="entry name" value="Hcp1-like"/>
    <property type="match status" value="1"/>
</dbReference>
<evidence type="ECO:0000313" key="2">
    <source>
        <dbReference type="Proteomes" id="UP000242496"/>
    </source>
</evidence>
<keyword evidence="2" id="KW-1185">Reference proteome</keyword>
<dbReference type="Gene3D" id="2.30.110.20">
    <property type="entry name" value="Hcp1-like"/>
    <property type="match status" value="1"/>
</dbReference>
<organism evidence="1 2">
    <name type="scientific">Xenorhabdus koppenhoeferi</name>
    <dbReference type="NCBI Taxonomy" id="351659"/>
    <lineage>
        <taxon>Bacteria</taxon>
        <taxon>Pseudomonadati</taxon>
        <taxon>Pseudomonadota</taxon>
        <taxon>Gammaproteobacteria</taxon>
        <taxon>Enterobacterales</taxon>
        <taxon>Morganellaceae</taxon>
        <taxon>Xenorhabdus</taxon>
    </lineage>
</organism>
<dbReference type="STRING" id="351659.SAMN05421784_12147"/>
<dbReference type="PANTHER" id="PTHR36152">
    <property type="entry name" value="CYTOPLASMIC PROTEIN-RELATED"/>
    <property type="match status" value="1"/>
</dbReference>
<dbReference type="Pfam" id="PF05638">
    <property type="entry name" value="T6SS_HCP"/>
    <property type="match status" value="1"/>
</dbReference>
<dbReference type="PANTHER" id="PTHR36152:SF1">
    <property type="entry name" value="UBIQUITIN-LIKE DOMAIN-CONTAINING PROTEIN"/>
    <property type="match status" value="1"/>
</dbReference>
<protein>
    <submittedName>
        <fullName evidence="1">Type VI secretion system secreted protein Hcp</fullName>
    </submittedName>
</protein>
<dbReference type="OrthoDB" id="4865570at2"/>
<sequence>MSSGIDAYINFTNIKGETGDKTFKDWTAVRSFSIELNNRVNFNSQTPGLGAGIVEVSGLSLELSFDKAAITLRQYIVQGTHINTITLNVRRQGGSQENWYSLVLTNALVAQSQLTYGGGIFYSAIVLAFQKHKESYFPQDYKSGSKGAEVSYEWDGYTHDK</sequence>
<dbReference type="RefSeq" id="WP_092551715.1">
    <property type="nucleotide sequence ID" value="NZ_CAWRBG010000047.1"/>
</dbReference>
<proteinExistence type="predicted"/>
<dbReference type="InterPro" id="IPR008514">
    <property type="entry name" value="T6SS_Hcp"/>
</dbReference>
<dbReference type="InterPro" id="IPR053165">
    <property type="entry name" value="HSI-I_assembly_Hcp1"/>
</dbReference>
<accession>A0A1I7IKU6</accession>
<evidence type="ECO:0000313" key="1">
    <source>
        <dbReference type="EMBL" id="SFU73560.1"/>
    </source>
</evidence>
<reference evidence="2" key="1">
    <citation type="submission" date="2016-10" db="EMBL/GenBank/DDBJ databases">
        <authorList>
            <person name="Varghese N."/>
            <person name="Submissions S."/>
        </authorList>
    </citation>
    <scope>NUCLEOTIDE SEQUENCE [LARGE SCALE GENOMIC DNA]</scope>
    <source>
        <strain evidence="2">DSM 18168</strain>
    </source>
</reference>
<dbReference type="InterPro" id="IPR036624">
    <property type="entry name" value="Hcp1-lik_sf"/>
</dbReference>
<dbReference type="AlphaFoldDB" id="A0A1I7IKU6"/>
<dbReference type="Proteomes" id="UP000242496">
    <property type="component" value="Unassembled WGS sequence"/>
</dbReference>
<dbReference type="EMBL" id="FPBJ01000021">
    <property type="protein sequence ID" value="SFU73560.1"/>
    <property type="molecule type" value="Genomic_DNA"/>
</dbReference>
<name>A0A1I7IKU6_9GAMM</name>